<evidence type="ECO:0000313" key="2">
    <source>
        <dbReference type="EMBL" id="PSR25835.1"/>
    </source>
</evidence>
<dbReference type="Proteomes" id="UP000242705">
    <property type="component" value="Unassembled WGS sequence"/>
</dbReference>
<sequence length="223" mass="24826">MKNPQQSNQTLSSGNATNQTLQTKSVNSGWTQGIWYPNKSFAPIAFVVPLPNAWGPFLQQPNPYRPWGWYWSSSKGMQVAISLIPYPLTQMSHAVPSGSTLLVSGGNGGAWSMIWRYPNGIIDANEMVSMGSQQYGWRRAVGGNELADRTFLMNVSLPDSPYDLVTAENILAHWSLQDIQTGATWSGQQPNMNPWLPQWPLNPLKNSNEPAMPYWLKNPGAYQ</sequence>
<dbReference type="EMBL" id="PXYX01000025">
    <property type="protein sequence ID" value="PSR25835.1"/>
    <property type="molecule type" value="Genomic_DNA"/>
</dbReference>
<comment type="caution">
    <text evidence="2">The sequence shown here is derived from an EMBL/GenBank/DDBJ whole genome shotgun (WGS) entry which is preliminary data.</text>
</comment>
<name>A0A2T2WUC4_SULTH</name>
<accession>A0A2T2WUC4</accession>
<evidence type="ECO:0000313" key="3">
    <source>
        <dbReference type="Proteomes" id="UP000242705"/>
    </source>
</evidence>
<organism evidence="2 3">
    <name type="scientific">Sulfobacillus thermosulfidooxidans</name>
    <dbReference type="NCBI Taxonomy" id="28034"/>
    <lineage>
        <taxon>Bacteria</taxon>
        <taxon>Bacillati</taxon>
        <taxon>Bacillota</taxon>
        <taxon>Clostridia</taxon>
        <taxon>Eubacteriales</taxon>
        <taxon>Clostridiales Family XVII. Incertae Sedis</taxon>
        <taxon>Sulfobacillus</taxon>
    </lineage>
</organism>
<proteinExistence type="predicted"/>
<feature type="region of interest" description="Disordered" evidence="1">
    <location>
        <begin position="1"/>
        <end position="20"/>
    </location>
</feature>
<dbReference type="AlphaFoldDB" id="A0A2T2WUC4"/>
<evidence type="ECO:0000256" key="1">
    <source>
        <dbReference type="SAM" id="MobiDB-lite"/>
    </source>
</evidence>
<gene>
    <name evidence="2" type="ORF">C7B47_11515</name>
</gene>
<reference evidence="2 3" key="1">
    <citation type="journal article" date="2014" name="BMC Genomics">
        <title>Comparison of environmental and isolate Sulfobacillus genomes reveals diverse carbon, sulfur, nitrogen, and hydrogen metabolisms.</title>
        <authorList>
            <person name="Justice N.B."/>
            <person name="Norman A."/>
            <person name="Brown C.T."/>
            <person name="Singh A."/>
            <person name="Thomas B.C."/>
            <person name="Banfield J.F."/>
        </authorList>
    </citation>
    <scope>NUCLEOTIDE SEQUENCE [LARGE SCALE GENOMIC DNA]</scope>
    <source>
        <strain evidence="2">AMDSBA5</strain>
    </source>
</reference>
<protein>
    <submittedName>
        <fullName evidence="2">Uncharacterized protein</fullName>
    </submittedName>
</protein>